<dbReference type="RefSeq" id="WP_143101623.1">
    <property type="nucleotide sequence ID" value="NZ_FOAP01000022.1"/>
</dbReference>
<dbReference type="PROSITE" id="PS00867">
    <property type="entry name" value="CPSASE_2"/>
    <property type="match status" value="1"/>
</dbReference>
<gene>
    <name evidence="6" type="ORF">SAMN05444354_122125</name>
</gene>
<keyword evidence="7" id="KW-1185">Reference proteome</keyword>
<dbReference type="GO" id="GO:0005524">
    <property type="term" value="F:ATP binding"/>
    <property type="evidence" value="ECO:0007669"/>
    <property type="project" value="UniProtKB-UniRule"/>
</dbReference>
<evidence type="ECO:0000313" key="6">
    <source>
        <dbReference type="EMBL" id="SEM76239.1"/>
    </source>
</evidence>
<sequence length="431" mass="48298">MTAVSPLSPARPRVLVLCPGPWDKQALGARFDARYELLYAGEELIETPSLWDGVRFNVFRWVDQTVKTWRGQGLAGVVGTGDYPGCMLASLVGEQLGLPVPPPAAVVQLSHKYYSRRIQQKLVPEATPGFEPLDPFGGPPKLQRLGYPLFIKPVKGTMSIRAQRVHNAGEFRQAVHFSWRERMTKHLLLRPFQHLLERYTDGKVPAWHFIGETLLEGTQVTVDGFVERGRAVVMGIVDSVMYPGTISFQRFESPSGLPGPVQEHMRQVAVRLMEGSGFNHACFNIEMFYDPAQDRVSVIEVNPRMSYQFADLYERLAGMNTYEAQLALAVGQPVPWRAASGQAGAAASFVLRRFSDARVDQVPSAEEIAQVKERFPGTIIQVLCAPGERLSDHDQDVGSYRYGIINLGAPSRDELFERYQQVERMLTFRFS</sequence>
<accession>A0A1H8B1V2</accession>
<evidence type="ECO:0000313" key="7">
    <source>
        <dbReference type="Proteomes" id="UP000182719"/>
    </source>
</evidence>
<keyword evidence="1" id="KW-0436">Ligase</keyword>
<name>A0A1H8B1V2_STIAU</name>
<dbReference type="InterPro" id="IPR011761">
    <property type="entry name" value="ATP-grasp"/>
</dbReference>
<dbReference type="PANTHER" id="PTHR43585:SF2">
    <property type="entry name" value="ATP-GRASP ENZYME FSQD"/>
    <property type="match status" value="1"/>
</dbReference>
<evidence type="ECO:0000256" key="2">
    <source>
        <dbReference type="ARBA" id="ARBA00022741"/>
    </source>
</evidence>
<dbReference type="OrthoDB" id="8441067at2"/>
<evidence type="ECO:0000256" key="4">
    <source>
        <dbReference type="PROSITE-ProRule" id="PRU00409"/>
    </source>
</evidence>
<protein>
    <submittedName>
        <fullName evidence="6">ATP-grasp domain-containing protein</fullName>
    </submittedName>
</protein>
<dbReference type="GO" id="GO:0046872">
    <property type="term" value="F:metal ion binding"/>
    <property type="evidence" value="ECO:0007669"/>
    <property type="project" value="InterPro"/>
</dbReference>
<evidence type="ECO:0000256" key="1">
    <source>
        <dbReference type="ARBA" id="ARBA00022598"/>
    </source>
</evidence>
<dbReference type="GO" id="GO:0016874">
    <property type="term" value="F:ligase activity"/>
    <property type="evidence" value="ECO:0007669"/>
    <property type="project" value="UniProtKB-KW"/>
</dbReference>
<dbReference type="EMBL" id="FOAP01000022">
    <property type="protein sequence ID" value="SEM76239.1"/>
    <property type="molecule type" value="Genomic_DNA"/>
</dbReference>
<evidence type="ECO:0000259" key="5">
    <source>
        <dbReference type="PROSITE" id="PS50975"/>
    </source>
</evidence>
<dbReference type="InterPro" id="IPR052032">
    <property type="entry name" value="ATP-dep_AA_Ligase"/>
</dbReference>
<dbReference type="AlphaFoldDB" id="A0A1H8B1V2"/>
<dbReference type="PANTHER" id="PTHR43585">
    <property type="entry name" value="FUMIPYRROLE BIOSYNTHESIS PROTEIN C"/>
    <property type="match status" value="1"/>
</dbReference>
<dbReference type="Gene3D" id="3.30.470.20">
    <property type="entry name" value="ATP-grasp fold, B domain"/>
    <property type="match status" value="1"/>
</dbReference>
<feature type="domain" description="ATP-grasp" evidence="5">
    <location>
        <begin position="90"/>
        <end position="330"/>
    </location>
</feature>
<keyword evidence="2 4" id="KW-0547">Nucleotide-binding</keyword>
<dbReference type="SUPFAM" id="SSF56059">
    <property type="entry name" value="Glutathione synthetase ATP-binding domain-like"/>
    <property type="match status" value="1"/>
</dbReference>
<organism evidence="6 7">
    <name type="scientific">Stigmatella aurantiaca</name>
    <dbReference type="NCBI Taxonomy" id="41"/>
    <lineage>
        <taxon>Bacteria</taxon>
        <taxon>Pseudomonadati</taxon>
        <taxon>Myxococcota</taxon>
        <taxon>Myxococcia</taxon>
        <taxon>Myxococcales</taxon>
        <taxon>Cystobacterineae</taxon>
        <taxon>Archangiaceae</taxon>
        <taxon>Stigmatella</taxon>
    </lineage>
</organism>
<keyword evidence="3 4" id="KW-0067">ATP-binding</keyword>
<dbReference type="InterPro" id="IPR013815">
    <property type="entry name" value="ATP_grasp_subdomain_1"/>
</dbReference>
<dbReference type="PROSITE" id="PS50975">
    <property type="entry name" value="ATP_GRASP"/>
    <property type="match status" value="1"/>
</dbReference>
<dbReference type="Pfam" id="PF13535">
    <property type="entry name" value="ATP-grasp_4"/>
    <property type="match status" value="1"/>
</dbReference>
<proteinExistence type="predicted"/>
<reference evidence="7" key="1">
    <citation type="submission" date="2016-10" db="EMBL/GenBank/DDBJ databases">
        <authorList>
            <person name="Varghese N."/>
            <person name="Submissions S."/>
        </authorList>
    </citation>
    <scope>NUCLEOTIDE SEQUENCE [LARGE SCALE GENOMIC DNA]</scope>
    <source>
        <strain evidence="7">DSM 17044</strain>
    </source>
</reference>
<dbReference type="InterPro" id="IPR005479">
    <property type="entry name" value="CPAse_ATP-bd"/>
</dbReference>
<dbReference type="Proteomes" id="UP000182719">
    <property type="component" value="Unassembled WGS sequence"/>
</dbReference>
<dbReference type="Gene3D" id="3.30.1490.20">
    <property type="entry name" value="ATP-grasp fold, A domain"/>
    <property type="match status" value="1"/>
</dbReference>
<evidence type="ECO:0000256" key="3">
    <source>
        <dbReference type="ARBA" id="ARBA00022840"/>
    </source>
</evidence>